<evidence type="ECO:0000313" key="5">
    <source>
        <dbReference type="Proteomes" id="UP000517916"/>
    </source>
</evidence>
<feature type="domain" description="Erythromycin biosynthesis protein CIII-like C-terminal" evidence="3">
    <location>
        <begin position="264"/>
        <end position="371"/>
    </location>
</feature>
<reference evidence="4 5" key="1">
    <citation type="submission" date="2020-08" db="EMBL/GenBank/DDBJ databases">
        <title>Genomic Encyclopedia of Archaeal and Bacterial Type Strains, Phase II (KMG-II): from individual species to whole genera.</title>
        <authorList>
            <person name="Goeker M."/>
        </authorList>
    </citation>
    <scope>NUCLEOTIDE SEQUENCE [LARGE SCALE GENOMIC DNA]</scope>
    <source>
        <strain evidence="4 5">DSM 43850</strain>
    </source>
</reference>
<evidence type="ECO:0000259" key="3">
    <source>
        <dbReference type="Pfam" id="PF06722"/>
    </source>
</evidence>
<dbReference type="Proteomes" id="UP000517916">
    <property type="component" value="Unassembled WGS sequence"/>
</dbReference>
<dbReference type="RefSeq" id="WP_182836940.1">
    <property type="nucleotide sequence ID" value="NZ_BAAABQ010000001.1"/>
</dbReference>
<evidence type="ECO:0000313" key="4">
    <source>
        <dbReference type="EMBL" id="MBA8924784.1"/>
    </source>
</evidence>
<dbReference type="Gene3D" id="3.40.50.2000">
    <property type="entry name" value="Glycogen Phosphorylase B"/>
    <property type="match status" value="2"/>
</dbReference>
<evidence type="ECO:0000256" key="2">
    <source>
        <dbReference type="ARBA" id="ARBA00022679"/>
    </source>
</evidence>
<evidence type="ECO:0000256" key="1">
    <source>
        <dbReference type="ARBA" id="ARBA00009995"/>
    </source>
</evidence>
<proteinExistence type="inferred from homology"/>
<dbReference type="PANTHER" id="PTHR48050">
    <property type="entry name" value="STEROL 3-BETA-GLUCOSYLTRANSFERASE"/>
    <property type="match status" value="1"/>
</dbReference>
<accession>A0ABR6BD30</accession>
<keyword evidence="5" id="KW-1185">Reference proteome</keyword>
<keyword evidence="2" id="KW-0808">Transferase</keyword>
<dbReference type="PANTHER" id="PTHR48050:SF13">
    <property type="entry name" value="STEROL 3-BETA-GLUCOSYLTRANSFERASE UGT80A2"/>
    <property type="match status" value="1"/>
</dbReference>
<name>A0ABR6BD30_9PSEU</name>
<comment type="similarity">
    <text evidence="1">Belongs to the UDP-glycosyltransferase family.</text>
</comment>
<sequence length="392" mass="42388">MGKHFAFVVPPAHGHLNPTLPLVEELISRGHRVTVVTGQALAGQAARSGAAVVGLDWHLGTVSTQDGQYSTDSLVDVLEPYFDQVTATFPQLVEHFAADPVDLVCFDPMGYAGAALADKLGVRSITLCPSMAANEHVDLRKLWAPQDFTMDHLRLAAFWDKVARFSADQGLREELGAMGGPQTDLTLVFVPRDFQLRGETFAESFKFLGPSVRVRGRSRDWQPPADERPVLLISLGTAFNNRPEFFATCTEAFADSAWHVVMSVGEEVRLDSVPANFEVAAQVPQLAVLEHASVFVSHAGMGSTMESLHNGVPLVCVPQMAEQALNADRVQALGLGRVLGHTEVTAQELRKAVDEVAADPAIRAAVKDYSARLRAVDGPTLGADALEEYLSR</sequence>
<dbReference type="NCBIfam" id="TIGR01426">
    <property type="entry name" value="MGT"/>
    <property type="match status" value="1"/>
</dbReference>
<gene>
    <name evidence="4" type="ORF">BC739_001981</name>
</gene>
<organism evidence="4 5">
    <name type="scientific">Kutzneria viridogrisea</name>
    <dbReference type="NCBI Taxonomy" id="47990"/>
    <lineage>
        <taxon>Bacteria</taxon>
        <taxon>Bacillati</taxon>
        <taxon>Actinomycetota</taxon>
        <taxon>Actinomycetes</taxon>
        <taxon>Pseudonocardiales</taxon>
        <taxon>Pseudonocardiaceae</taxon>
        <taxon>Kutzneria</taxon>
    </lineage>
</organism>
<dbReference type="SUPFAM" id="SSF53756">
    <property type="entry name" value="UDP-Glycosyltransferase/glycogen phosphorylase"/>
    <property type="match status" value="1"/>
</dbReference>
<dbReference type="EMBL" id="JACJID010000001">
    <property type="protein sequence ID" value="MBA8924784.1"/>
    <property type="molecule type" value="Genomic_DNA"/>
</dbReference>
<dbReference type="InterPro" id="IPR010610">
    <property type="entry name" value="EryCIII-like_C"/>
</dbReference>
<dbReference type="InterPro" id="IPR002213">
    <property type="entry name" value="UDP_glucos_trans"/>
</dbReference>
<dbReference type="Pfam" id="PF06722">
    <property type="entry name" value="EryCIII-like_C"/>
    <property type="match status" value="1"/>
</dbReference>
<dbReference type="InterPro" id="IPR006326">
    <property type="entry name" value="UDPGT_MGT-like"/>
</dbReference>
<dbReference type="InterPro" id="IPR050426">
    <property type="entry name" value="Glycosyltransferase_28"/>
</dbReference>
<comment type="caution">
    <text evidence="4">The sequence shown here is derived from an EMBL/GenBank/DDBJ whole genome shotgun (WGS) entry which is preliminary data.</text>
</comment>
<dbReference type="CDD" id="cd03784">
    <property type="entry name" value="GT1_Gtf-like"/>
    <property type="match status" value="1"/>
</dbReference>
<protein>
    <submittedName>
        <fullName evidence="4">MGT family glycosyltransferase</fullName>
    </submittedName>
</protein>